<reference evidence="3 4" key="1">
    <citation type="journal article" date="2018" name="Mol. Plant">
        <title>The genome of Artemisia annua provides insight into the evolution of Asteraceae family and artemisinin biosynthesis.</title>
        <authorList>
            <person name="Shen Q."/>
            <person name="Zhang L."/>
            <person name="Liao Z."/>
            <person name="Wang S."/>
            <person name="Yan T."/>
            <person name="Shi P."/>
            <person name="Liu M."/>
            <person name="Fu X."/>
            <person name="Pan Q."/>
            <person name="Wang Y."/>
            <person name="Lv Z."/>
            <person name="Lu X."/>
            <person name="Zhang F."/>
            <person name="Jiang W."/>
            <person name="Ma Y."/>
            <person name="Chen M."/>
            <person name="Hao X."/>
            <person name="Li L."/>
            <person name="Tang Y."/>
            <person name="Lv G."/>
            <person name="Zhou Y."/>
            <person name="Sun X."/>
            <person name="Brodelius P.E."/>
            <person name="Rose J.K.C."/>
            <person name="Tang K."/>
        </authorList>
    </citation>
    <scope>NUCLEOTIDE SEQUENCE [LARGE SCALE GENOMIC DNA]</scope>
    <source>
        <strain evidence="4">cv. Huhao1</strain>
        <tissue evidence="3">Leaf</tissue>
    </source>
</reference>
<dbReference type="PROSITE" id="PS00108">
    <property type="entry name" value="PROTEIN_KINASE_ST"/>
    <property type="match status" value="1"/>
</dbReference>
<dbReference type="InterPro" id="IPR000719">
    <property type="entry name" value="Prot_kinase_dom"/>
</dbReference>
<accession>A0A2U1MRZ7</accession>
<dbReference type="Pfam" id="PF00069">
    <property type="entry name" value="Pkinase"/>
    <property type="match status" value="1"/>
</dbReference>
<keyword evidence="1" id="KW-0472">Membrane</keyword>
<dbReference type="SUPFAM" id="SSF56112">
    <property type="entry name" value="Protein kinase-like (PK-like)"/>
    <property type="match status" value="1"/>
</dbReference>
<dbReference type="AlphaFoldDB" id="A0A2U1MRZ7"/>
<keyword evidence="4" id="KW-1185">Reference proteome</keyword>
<feature type="domain" description="Protein kinase" evidence="2">
    <location>
        <begin position="167"/>
        <end position="436"/>
    </location>
</feature>
<dbReference type="OrthoDB" id="347657at2759"/>
<dbReference type="SMART" id="SM00220">
    <property type="entry name" value="S_TKc"/>
    <property type="match status" value="1"/>
</dbReference>
<name>A0A2U1MRZ7_ARTAN</name>
<dbReference type="Proteomes" id="UP000245207">
    <property type="component" value="Unassembled WGS sequence"/>
</dbReference>
<sequence>MLNSGCTTEGSLNDSKFNDPMPCIGIYIAAASIICGIAMALDALNGFRYKKFWFPCRFFTVNATTVTVIADENLSFKNMLASFSMDTKKPVAASIDDITPHLCFICLLHLANENGLTRRVLLKFLNDIPKAEREKLKPKHLNELFLELAGAHVLATQAPVPATAADFDVFHLLGYKSRFHIEDSIRWHSPRTKTLTRDESKEAVDERLPLCIYWNRVKEHGVRITEGTHYHDAAAEMNQVNFSIIGLKTKRLNKLLEEEEARKREAEVMDALEYIHNMGLIHRDIKPENLLLTSDGHIKIADFGSVKPMQYSRIKVLPNAASDDKACTFVGTAAYVPPEVLNSSHATIGLADMISGLLDAPSQTRPGNNPKLASPVFTHTYKLPVFTRYYSIGPSSEMYFYMSSFSLQKCTDETTFLSTCYTEHALDRRAVKKSRL</sequence>
<dbReference type="Gene3D" id="1.10.510.10">
    <property type="entry name" value="Transferase(Phosphotransferase) domain 1"/>
    <property type="match status" value="1"/>
</dbReference>
<dbReference type="GO" id="GO:0005524">
    <property type="term" value="F:ATP binding"/>
    <property type="evidence" value="ECO:0007669"/>
    <property type="project" value="InterPro"/>
</dbReference>
<organism evidence="3 4">
    <name type="scientific">Artemisia annua</name>
    <name type="common">Sweet wormwood</name>
    <dbReference type="NCBI Taxonomy" id="35608"/>
    <lineage>
        <taxon>Eukaryota</taxon>
        <taxon>Viridiplantae</taxon>
        <taxon>Streptophyta</taxon>
        <taxon>Embryophyta</taxon>
        <taxon>Tracheophyta</taxon>
        <taxon>Spermatophyta</taxon>
        <taxon>Magnoliopsida</taxon>
        <taxon>eudicotyledons</taxon>
        <taxon>Gunneridae</taxon>
        <taxon>Pentapetalae</taxon>
        <taxon>asterids</taxon>
        <taxon>campanulids</taxon>
        <taxon>Asterales</taxon>
        <taxon>Asteraceae</taxon>
        <taxon>Asteroideae</taxon>
        <taxon>Anthemideae</taxon>
        <taxon>Artemisiinae</taxon>
        <taxon>Artemisia</taxon>
    </lineage>
</organism>
<evidence type="ECO:0000256" key="1">
    <source>
        <dbReference type="SAM" id="Phobius"/>
    </source>
</evidence>
<evidence type="ECO:0000313" key="4">
    <source>
        <dbReference type="Proteomes" id="UP000245207"/>
    </source>
</evidence>
<comment type="caution">
    <text evidence="3">The sequence shown here is derived from an EMBL/GenBank/DDBJ whole genome shotgun (WGS) entry which is preliminary data.</text>
</comment>
<dbReference type="InterPro" id="IPR008271">
    <property type="entry name" value="Ser/Thr_kinase_AS"/>
</dbReference>
<proteinExistence type="predicted"/>
<dbReference type="InterPro" id="IPR011009">
    <property type="entry name" value="Kinase-like_dom_sf"/>
</dbReference>
<evidence type="ECO:0000259" key="2">
    <source>
        <dbReference type="PROSITE" id="PS50011"/>
    </source>
</evidence>
<protein>
    <recommendedName>
        <fullName evidence="2">Protein kinase domain-containing protein</fullName>
    </recommendedName>
</protein>
<dbReference type="EMBL" id="PKPP01004505">
    <property type="protein sequence ID" value="PWA64041.1"/>
    <property type="molecule type" value="Genomic_DNA"/>
</dbReference>
<dbReference type="PANTHER" id="PTHR35307:SF3">
    <property type="entry name" value="DUF4220 DOMAIN-CONTAINING PROTEIN"/>
    <property type="match status" value="1"/>
</dbReference>
<dbReference type="STRING" id="35608.A0A2U1MRZ7"/>
<keyword evidence="1" id="KW-0812">Transmembrane</keyword>
<gene>
    <name evidence="3" type="ORF">CTI12_AA318880</name>
</gene>
<feature type="transmembrane region" description="Helical" evidence="1">
    <location>
        <begin position="24"/>
        <end position="44"/>
    </location>
</feature>
<evidence type="ECO:0000313" key="3">
    <source>
        <dbReference type="EMBL" id="PWA64041.1"/>
    </source>
</evidence>
<keyword evidence="1" id="KW-1133">Transmembrane helix</keyword>
<dbReference type="PANTHER" id="PTHR35307">
    <property type="entry name" value="PROTEIN, PUTATIVE-RELATED"/>
    <property type="match status" value="1"/>
</dbReference>
<dbReference type="GO" id="GO:0004672">
    <property type="term" value="F:protein kinase activity"/>
    <property type="evidence" value="ECO:0007669"/>
    <property type="project" value="InterPro"/>
</dbReference>
<dbReference type="PROSITE" id="PS50011">
    <property type="entry name" value="PROTEIN_KINASE_DOM"/>
    <property type="match status" value="1"/>
</dbReference>